<evidence type="ECO:0000313" key="1">
    <source>
        <dbReference type="EMBL" id="RZG65032.1"/>
    </source>
</evidence>
<accession>A0A4Q7APG2</accession>
<dbReference type="PROSITE" id="PS51257">
    <property type="entry name" value="PROKAR_LIPOPROTEIN"/>
    <property type="match status" value="1"/>
</dbReference>
<dbReference type="AlphaFoldDB" id="A0A4Q7APG2"/>
<proteinExistence type="predicted"/>
<sequence>MKRNYFLPFATTTLVAALSGCGGESANVIPEVYDTSTANGACTIGTSGCLGFALDYPLDGLNFTCSSDTVNVFTTNLNLTDGAATGACKIGDTATFFIKGEKDKRINLGSLDLNSIAKVSVAQLPRLSIADIAAGLTGSSAASLNENDATIKVAVRIVRILQALALQERKISNPADIQALYITDSMRTQLENIAASIPQDKLINTTDAEFEALINPWINLSSVTNAQAFEAVKTLVMITNGAVYQPEFSLFSTAAILGSVLSGSDGLVGCNKDSCDTTDASTQHIFGHFMVITDREGYTFGSGLQWQGSGISGTQTIGGLNTKLITSTRPIRLTAPSQNTWLNPLTKKIDQNYNFNVGNSSSPLTIYQGKLYNDYMIAGKEKFYKLLTGKTTVSSADQLDFGLWKQTAGADQFKGTLDLYKTFPITYLDKAVFKSTANVSNGESYVFPMYADLTFKFTDTSVSNVKLGIVIEENGNIRSNIKSGFTADDMSTGTCDSSTFNKATYIQDGVQQYRLGAISRAFTNDKTVSLRMVLGGATLGKIDGALIGMNSSIKTDSDGNSLVIGGALLNVGNLLGLTGGTASIPFTDSTKTGEVKWANSLASFQRTYNTNNTTAVTAQDTELAKLAGGTLSISLAPCYSVKVKN</sequence>
<gene>
    <name evidence="1" type="ORF">EXE25_14670</name>
</gene>
<dbReference type="STRING" id="202951.GCA_001485025_03076"/>
<evidence type="ECO:0008006" key="3">
    <source>
        <dbReference type="Google" id="ProtNLM"/>
    </source>
</evidence>
<reference evidence="1 2" key="1">
    <citation type="submission" date="2019-02" db="EMBL/GenBank/DDBJ databases">
        <title>The Batch Genome Submission of Acinetobacter spp. strains.</title>
        <authorList>
            <person name="Qin J."/>
            <person name="Hu Y."/>
            <person name="Ye H."/>
            <person name="Wei L."/>
            <person name="Feng Y."/>
            <person name="Zong Z."/>
        </authorList>
    </citation>
    <scope>NUCLEOTIDE SEQUENCE [LARGE SCALE GENOMIC DNA]</scope>
    <source>
        <strain evidence="1 2">WCHABo060081</strain>
    </source>
</reference>
<name>A0A4Q7APG2_9GAMM</name>
<dbReference type="RefSeq" id="WP_130147547.1">
    <property type="nucleotide sequence ID" value="NZ_SGSU01000018.1"/>
</dbReference>
<dbReference type="EMBL" id="SGSU01000018">
    <property type="protein sequence ID" value="RZG65032.1"/>
    <property type="molecule type" value="Genomic_DNA"/>
</dbReference>
<organism evidence="1 2">
    <name type="scientific">Acinetobacter bouvetii</name>
    <dbReference type="NCBI Taxonomy" id="202951"/>
    <lineage>
        <taxon>Bacteria</taxon>
        <taxon>Pseudomonadati</taxon>
        <taxon>Pseudomonadota</taxon>
        <taxon>Gammaproteobacteria</taxon>
        <taxon>Moraxellales</taxon>
        <taxon>Moraxellaceae</taxon>
        <taxon>Acinetobacter</taxon>
    </lineage>
</organism>
<comment type="caution">
    <text evidence="1">The sequence shown here is derived from an EMBL/GenBank/DDBJ whole genome shotgun (WGS) entry which is preliminary data.</text>
</comment>
<protein>
    <recommendedName>
        <fullName evidence="3">Protein FilF</fullName>
    </recommendedName>
</protein>
<evidence type="ECO:0000313" key="2">
    <source>
        <dbReference type="Proteomes" id="UP000293483"/>
    </source>
</evidence>
<dbReference type="Proteomes" id="UP000293483">
    <property type="component" value="Unassembled WGS sequence"/>
</dbReference>